<evidence type="ECO:0000313" key="2">
    <source>
        <dbReference type="EMBL" id="KAK7916084.1"/>
    </source>
</evidence>
<accession>A0AAW0P7J2</accession>
<dbReference type="Proteomes" id="UP001460270">
    <property type="component" value="Unassembled WGS sequence"/>
</dbReference>
<comment type="caution">
    <text evidence="2">The sequence shown here is derived from an EMBL/GenBank/DDBJ whole genome shotgun (WGS) entry which is preliminary data.</text>
</comment>
<organism evidence="2 3">
    <name type="scientific">Mugilogobius chulae</name>
    <name type="common">yellowstripe goby</name>
    <dbReference type="NCBI Taxonomy" id="88201"/>
    <lineage>
        <taxon>Eukaryota</taxon>
        <taxon>Metazoa</taxon>
        <taxon>Chordata</taxon>
        <taxon>Craniata</taxon>
        <taxon>Vertebrata</taxon>
        <taxon>Euteleostomi</taxon>
        <taxon>Actinopterygii</taxon>
        <taxon>Neopterygii</taxon>
        <taxon>Teleostei</taxon>
        <taxon>Neoteleostei</taxon>
        <taxon>Acanthomorphata</taxon>
        <taxon>Gobiaria</taxon>
        <taxon>Gobiiformes</taxon>
        <taxon>Gobioidei</taxon>
        <taxon>Gobiidae</taxon>
        <taxon>Gobionellinae</taxon>
        <taxon>Mugilogobius</taxon>
    </lineage>
</organism>
<proteinExistence type="predicted"/>
<name>A0AAW0P7J2_9GOBI</name>
<dbReference type="AlphaFoldDB" id="A0AAW0P7J2"/>
<dbReference type="EMBL" id="JBBPFD010000008">
    <property type="protein sequence ID" value="KAK7916084.1"/>
    <property type="molecule type" value="Genomic_DNA"/>
</dbReference>
<reference evidence="3" key="1">
    <citation type="submission" date="2024-04" db="EMBL/GenBank/DDBJ databases">
        <title>Salinicola lusitanus LLJ914,a marine bacterium isolated from the Okinawa Trough.</title>
        <authorList>
            <person name="Li J."/>
        </authorList>
    </citation>
    <scope>NUCLEOTIDE SEQUENCE [LARGE SCALE GENOMIC DNA]</scope>
</reference>
<protein>
    <submittedName>
        <fullName evidence="2">Uncharacterized protein</fullName>
    </submittedName>
</protein>
<feature type="coiled-coil region" evidence="1">
    <location>
        <begin position="24"/>
        <end position="51"/>
    </location>
</feature>
<evidence type="ECO:0000313" key="3">
    <source>
        <dbReference type="Proteomes" id="UP001460270"/>
    </source>
</evidence>
<sequence length="161" mass="18018">MCAKLVVVRALVQERLTAAAEEIFALVERTIAEFEDELRRSKEENQRKQQLLDSLLKPQLHTAAQVRHPAVVLELSNNNQENHCSSRWSEDLIPVPNVSQEPLGDSQRLCVPPNHHRLTSKPGSQRAVSVLRPSHAPKVDGFSGFAELAFTILAKKSQIKT</sequence>
<evidence type="ECO:0000256" key="1">
    <source>
        <dbReference type="SAM" id="Coils"/>
    </source>
</evidence>
<keyword evidence="1" id="KW-0175">Coiled coil</keyword>
<keyword evidence="3" id="KW-1185">Reference proteome</keyword>
<gene>
    <name evidence="2" type="ORF">WMY93_011845</name>
</gene>